<dbReference type="PANTHER" id="PTHR34658:SF2">
    <property type="entry name" value="OS01G0151800 PROTEIN"/>
    <property type="match status" value="1"/>
</dbReference>
<feature type="transmembrane region" description="Helical" evidence="1">
    <location>
        <begin position="86"/>
        <end position="110"/>
    </location>
</feature>
<keyword evidence="1" id="KW-0812">Transmembrane</keyword>
<evidence type="ECO:0000313" key="2">
    <source>
        <dbReference type="EMBL" id="KAF6148558.1"/>
    </source>
</evidence>
<dbReference type="EMBL" id="JACGCM010001844">
    <property type="protein sequence ID" value="KAF6148558.1"/>
    <property type="molecule type" value="Genomic_DNA"/>
</dbReference>
<accession>A0A7J7M1A3</accession>
<evidence type="ECO:0000256" key="1">
    <source>
        <dbReference type="SAM" id="Phobius"/>
    </source>
</evidence>
<keyword evidence="1" id="KW-0472">Membrane</keyword>
<organism evidence="2 3">
    <name type="scientific">Kingdonia uniflora</name>
    <dbReference type="NCBI Taxonomy" id="39325"/>
    <lineage>
        <taxon>Eukaryota</taxon>
        <taxon>Viridiplantae</taxon>
        <taxon>Streptophyta</taxon>
        <taxon>Embryophyta</taxon>
        <taxon>Tracheophyta</taxon>
        <taxon>Spermatophyta</taxon>
        <taxon>Magnoliopsida</taxon>
        <taxon>Ranunculales</taxon>
        <taxon>Circaeasteraceae</taxon>
        <taxon>Kingdonia</taxon>
    </lineage>
</organism>
<keyword evidence="3" id="KW-1185">Reference proteome</keyword>
<dbReference type="PANTHER" id="PTHR34658">
    <property type="entry name" value="OS01G0151800 PROTEIN"/>
    <property type="match status" value="1"/>
</dbReference>
<reference evidence="2 3" key="1">
    <citation type="journal article" date="2020" name="IScience">
        <title>Genome Sequencing of the Endangered Kingdonia uniflora (Circaeasteraceae, Ranunculales) Reveals Potential Mechanisms of Evolutionary Specialization.</title>
        <authorList>
            <person name="Sun Y."/>
            <person name="Deng T."/>
            <person name="Zhang A."/>
            <person name="Moore M.J."/>
            <person name="Landis J.B."/>
            <person name="Lin N."/>
            <person name="Zhang H."/>
            <person name="Zhang X."/>
            <person name="Huang J."/>
            <person name="Zhang X."/>
            <person name="Sun H."/>
            <person name="Wang H."/>
        </authorList>
    </citation>
    <scope>NUCLEOTIDE SEQUENCE [LARGE SCALE GENOMIC DNA]</scope>
    <source>
        <strain evidence="2">TB1705</strain>
        <tissue evidence="2">Leaf</tissue>
    </source>
</reference>
<name>A0A7J7M1A3_9MAGN</name>
<gene>
    <name evidence="2" type="ORF">GIB67_042517</name>
</gene>
<protein>
    <submittedName>
        <fullName evidence="2">Uncharacterized protein</fullName>
    </submittedName>
</protein>
<evidence type="ECO:0000313" key="3">
    <source>
        <dbReference type="Proteomes" id="UP000541444"/>
    </source>
</evidence>
<proteinExistence type="predicted"/>
<feature type="transmembrane region" description="Helical" evidence="1">
    <location>
        <begin position="15"/>
        <end position="35"/>
    </location>
</feature>
<keyword evidence="1" id="KW-1133">Transmembrane helix</keyword>
<sequence>MILPSILQLITSRRIHYALVWTVILTVTVVLASFAPEMAFVSALYTSSSFSKACKADGYVRVPLDGSSQDLFCLPAQMFRRSKIDLVVPPVFAGLVVAGSACFVRAMSLWGGENR</sequence>
<dbReference type="Proteomes" id="UP000541444">
    <property type="component" value="Unassembled WGS sequence"/>
</dbReference>
<comment type="caution">
    <text evidence="2">The sequence shown here is derived from an EMBL/GenBank/DDBJ whole genome shotgun (WGS) entry which is preliminary data.</text>
</comment>
<dbReference type="AlphaFoldDB" id="A0A7J7M1A3"/>
<dbReference type="OrthoDB" id="1921102at2759"/>